<comment type="caution">
    <text evidence="1">The sequence shown here is derived from an EMBL/GenBank/DDBJ whole genome shotgun (WGS) entry which is preliminary data.</text>
</comment>
<gene>
    <name evidence="1" type="ORF">OIU77_006588</name>
</gene>
<keyword evidence="2" id="KW-1185">Reference proteome</keyword>
<dbReference type="Proteomes" id="UP001141253">
    <property type="component" value="Chromosome 19"/>
</dbReference>
<sequence length="69" mass="7781">MLDSCKNCASIIDLQNLDVLTHQGKLEASISKVNANCTVVIRDDYNLRTFPKEACIFPSQFSTMAWSFH</sequence>
<accession>A0ABQ9AL72</accession>
<protein>
    <submittedName>
        <fullName evidence="1">Uncharacterized protein</fullName>
    </submittedName>
</protein>
<name>A0ABQ9AL72_9ROSI</name>
<reference evidence="1" key="1">
    <citation type="submission" date="2022-10" db="EMBL/GenBank/DDBJ databases">
        <authorList>
            <person name="Hyden B.L."/>
            <person name="Feng K."/>
            <person name="Yates T."/>
            <person name="Jawdy S."/>
            <person name="Smart L.B."/>
            <person name="Muchero W."/>
        </authorList>
    </citation>
    <scope>NUCLEOTIDE SEQUENCE</scope>
    <source>
        <tissue evidence="1">Shoot tip</tissue>
    </source>
</reference>
<evidence type="ECO:0000313" key="1">
    <source>
        <dbReference type="EMBL" id="KAJ6349030.1"/>
    </source>
</evidence>
<evidence type="ECO:0000313" key="2">
    <source>
        <dbReference type="Proteomes" id="UP001141253"/>
    </source>
</evidence>
<reference evidence="1" key="2">
    <citation type="journal article" date="2023" name="Int. J. Mol. Sci.">
        <title>De Novo Assembly and Annotation of 11 Diverse Shrub Willow (Salix) Genomes Reveals Novel Gene Organization in Sex-Linked Regions.</title>
        <authorList>
            <person name="Hyden B."/>
            <person name="Feng K."/>
            <person name="Yates T.B."/>
            <person name="Jawdy S."/>
            <person name="Cereghino C."/>
            <person name="Smart L.B."/>
            <person name="Muchero W."/>
        </authorList>
    </citation>
    <scope>NUCLEOTIDE SEQUENCE</scope>
    <source>
        <tissue evidence="1">Shoot tip</tissue>
    </source>
</reference>
<organism evidence="1 2">
    <name type="scientific">Salix suchowensis</name>
    <dbReference type="NCBI Taxonomy" id="1278906"/>
    <lineage>
        <taxon>Eukaryota</taxon>
        <taxon>Viridiplantae</taxon>
        <taxon>Streptophyta</taxon>
        <taxon>Embryophyta</taxon>
        <taxon>Tracheophyta</taxon>
        <taxon>Spermatophyta</taxon>
        <taxon>Magnoliopsida</taxon>
        <taxon>eudicotyledons</taxon>
        <taxon>Gunneridae</taxon>
        <taxon>Pentapetalae</taxon>
        <taxon>rosids</taxon>
        <taxon>fabids</taxon>
        <taxon>Malpighiales</taxon>
        <taxon>Salicaceae</taxon>
        <taxon>Saliceae</taxon>
        <taxon>Salix</taxon>
    </lineage>
</organism>
<dbReference type="EMBL" id="JAPFFI010000018">
    <property type="protein sequence ID" value="KAJ6349030.1"/>
    <property type="molecule type" value="Genomic_DNA"/>
</dbReference>
<proteinExistence type="predicted"/>